<sequence>MAEEKKIHTLRETLEEYSAAVKDVTTAIIGGIEKALGIKEGEMSELFKDGNQSMRINYYPRCPEPEKVIGLTPHSDSVGLTILLQINEVEGLKIKKEGNWITVMPLPNAFIVNIGDILEMVTNGKYKSIEHCATVNSKSERLSIATFYTPSLEKEIRPTPSLITPHSPPLFRTLTYQEYVKGLFSRTLDGKTYLDAMRIHPPST</sequence>
<dbReference type="InterPro" id="IPR027443">
    <property type="entry name" value="IPNS-like_sf"/>
</dbReference>
<evidence type="ECO:0000256" key="4">
    <source>
        <dbReference type="RuleBase" id="RU003682"/>
    </source>
</evidence>
<keyword evidence="1 4" id="KW-0479">Metal-binding</keyword>
<dbReference type="EMBL" id="CM002925">
    <property type="protein sequence ID" value="KGN55023.1"/>
    <property type="molecule type" value="Genomic_DNA"/>
</dbReference>
<accession>A0A0A0KZZ7</accession>
<reference evidence="6 7" key="2">
    <citation type="journal article" date="2009" name="PLoS ONE">
        <title>An integrated genetic and cytogenetic map of the cucumber genome.</title>
        <authorList>
            <person name="Ren Y."/>
            <person name="Zhang Z."/>
            <person name="Liu J."/>
            <person name="Staub J.E."/>
            <person name="Han Y."/>
            <person name="Cheng Z."/>
            <person name="Li X."/>
            <person name="Lu J."/>
            <person name="Miao H."/>
            <person name="Kang H."/>
            <person name="Xie B."/>
            <person name="Gu X."/>
            <person name="Wang X."/>
            <person name="Du Y."/>
            <person name="Jin W."/>
            <person name="Huang S."/>
        </authorList>
    </citation>
    <scope>NUCLEOTIDE SEQUENCE [LARGE SCALE GENOMIC DNA]</scope>
    <source>
        <strain evidence="7">cv. 9930</strain>
    </source>
</reference>
<dbReference type="OMA" id="KDYIRYH"/>
<comment type="similarity">
    <text evidence="4">Belongs to the iron/ascorbate-dependent oxidoreductase family.</text>
</comment>
<dbReference type="PROSITE" id="PS51471">
    <property type="entry name" value="FE2OG_OXY"/>
    <property type="match status" value="1"/>
</dbReference>
<keyword evidence="7" id="KW-1185">Reference proteome</keyword>
<protein>
    <recommendedName>
        <fullName evidence="5">Fe2OG dioxygenase domain-containing protein</fullName>
    </recommendedName>
</protein>
<dbReference type="Proteomes" id="UP000029981">
    <property type="component" value="Chromosome 4"/>
</dbReference>
<gene>
    <name evidence="6" type="ORF">Csa_4G622820</name>
</gene>
<dbReference type="Gene3D" id="2.60.120.330">
    <property type="entry name" value="B-lactam Antibiotic, Isopenicillin N Synthase, Chain"/>
    <property type="match status" value="1"/>
</dbReference>
<dbReference type="GO" id="GO:0031418">
    <property type="term" value="F:L-ascorbic acid binding"/>
    <property type="evidence" value="ECO:0007669"/>
    <property type="project" value="UniProtKB-KW"/>
</dbReference>
<dbReference type="PANTHER" id="PTHR47991">
    <property type="entry name" value="OXOGLUTARATE/IRON-DEPENDENT DIOXYGENASE"/>
    <property type="match status" value="1"/>
</dbReference>
<evidence type="ECO:0000313" key="6">
    <source>
        <dbReference type="EMBL" id="KGN55023.1"/>
    </source>
</evidence>
<reference evidence="6 7" key="1">
    <citation type="journal article" date="2009" name="Nat. Genet.">
        <title>The genome of the cucumber, Cucumis sativus L.</title>
        <authorList>
            <person name="Huang S."/>
            <person name="Li R."/>
            <person name="Zhang Z."/>
            <person name="Li L."/>
            <person name="Gu X."/>
            <person name="Fan W."/>
            <person name="Lucas W.J."/>
            <person name="Wang X."/>
            <person name="Xie B."/>
            <person name="Ni P."/>
            <person name="Ren Y."/>
            <person name="Zhu H."/>
            <person name="Li J."/>
            <person name="Lin K."/>
            <person name="Jin W."/>
            <person name="Fei Z."/>
            <person name="Li G."/>
            <person name="Staub J."/>
            <person name="Kilian A."/>
            <person name="van der Vossen E.A."/>
            <person name="Wu Y."/>
            <person name="Guo J."/>
            <person name="He J."/>
            <person name="Jia Z."/>
            <person name="Ren Y."/>
            <person name="Tian G."/>
            <person name="Lu Y."/>
            <person name="Ruan J."/>
            <person name="Qian W."/>
            <person name="Wang M."/>
            <person name="Huang Q."/>
            <person name="Li B."/>
            <person name="Xuan Z."/>
            <person name="Cao J."/>
            <person name="Asan"/>
            <person name="Wu Z."/>
            <person name="Zhang J."/>
            <person name="Cai Q."/>
            <person name="Bai Y."/>
            <person name="Zhao B."/>
            <person name="Han Y."/>
            <person name="Li Y."/>
            <person name="Li X."/>
            <person name="Wang S."/>
            <person name="Shi Q."/>
            <person name="Liu S."/>
            <person name="Cho W.K."/>
            <person name="Kim J.Y."/>
            <person name="Xu Y."/>
            <person name="Heller-Uszynska K."/>
            <person name="Miao H."/>
            <person name="Cheng Z."/>
            <person name="Zhang S."/>
            <person name="Wu J."/>
            <person name="Yang Y."/>
            <person name="Kang H."/>
            <person name="Li M."/>
            <person name="Liang H."/>
            <person name="Ren X."/>
            <person name="Shi Z."/>
            <person name="Wen M."/>
            <person name="Jian M."/>
            <person name="Yang H."/>
            <person name="Zhang G."/>
            <person name="Yang Z."/>
            <person name="Chen R."/>
            <person name="Liu S."/>
            <person name="Li J."/>
            <person name="Ma L."/>
            <person name="Liu H."/>
            <person name="Zhou Y."/>
            <person name="Zhao J."/>
            <person name="Fang X."/>
            <person name="Li G."/>
            <person name="Fang L."/>
            <person name="Li Y."/>
            <person name="Liu D."/>
            <person name="Zheng H."/>
            <person name="Zhang Y."/>
            <person name="Qin N."/>
            <person name="Li Z."/>
            <person name="Yang G."/>
            <person name="Yang S."/>
            <person name="Bolund L."/>
            <person name="Kristiansen K."/>
            <person name="Zheng H."/>
            <person name="Li S."/>
            <person name="Zhang X."/>
            <person name="Yang H."/>
            <person name="Wang J."/>
            <person name="Sun R."/>
            <person name="Zhang B."/>
            <person name="Jiang S."/>
            <person name="Wang J."/>
            <person name="Du Y."/>
            <person name="Li S."/>
        </authorList>
    </citation>
    <scope>NUCLEOTIDE SEQUENCE [LARGE SCALE GENOMIC DNA]</scope>
    <source>
        <strain evidence="7">cv. 9930</strain>
    </source>
</reference>
<evidence type="ECO:0000259" key="5">
    <source>
        <dbReference type="PROSITE" id="PS51471"/>
    </source>
</evidence>
<dbReference type="Gramene" id="KGN55023">
    <property type="protein sequence ID" value="KGN55023"/>
    <property type="gene ID" value="Csa_4G622820"/>
</dbReference>
<dbReference type="GO" id="GO:0046872">
    <property type="term" value="F:metal ion binding"/>
    <property type="evidence" value="ECO:0007669"/>
    <property type="project" value="UniProtKB-KW"/>
</dbReference>
<evidence type="ECO:0000256" key="1">
    <source>
        <dbReference type="ARBA" id="ARBA00022723"/>
    </source>
</evidence>
<organism evidence="6 7">
    <name type="scientific">Cucumis sativus</name>
    <name type="common">Cucumber</name>
    <dbReference type="NCBI Taxonomy" id="3659"/>
    <lineage>
        <taxon>Eukaryota</taxon>
        <taxon>Viridiplantae</taxon>
        <taxon>Streptophyta</taxon>
        <taxon>Embryophyta</taxon>
        <taxon>Tracheophyta</taxon>
        <taxon>Spermatophyta</taxon>
        <taxon>Magnoliopsida</taxon>
        <taxon>eudicotyledons</taxon>
        <taxon>Gunneridae</taxon>
        <taxon>Pentapetalae</taxon>
        <taxon>rosids</taxon>
        <taxon>fabids</taxon>
        <taxon>Cucurbitales</taxon>
        <taxon>Cucurbitaceae</taxon>
        <taxon>Benincaseae</taxon>
        <taxon>Cucumis</taxon>
    </lineage>
</organism>
<dbReference type="eggNOG" id="KOG0143">
    <property type="taxonomic scope" value="Eukaryota"/>
</dbReference>
<name>A0A0A0KZZ7_CUCSA</name>
<dbReference type="InterPro" id="IPR005123">
    <property type="entry name" value="Oxoglu/Fe-dep_dioxygenase_dom"/>
</dbReference>
<proteinExistence type="inferred from homology"/>
<keyword evidence="2" id="KW-0847">Vitamin C</keyword>
<keyword evidence="4" id="KW-0560">Oxidoreductase</keyword>
<keyword evidence="3 4" id="KW-0408">Iron</keyword>
<dbReference type="SUPFAM" id="SSF51197">
    <property type="entry name" value="Clavaminate synthase-like"/>
    <property type="match status" value="1"/>
</dbReference>
<feature type="domain" description="Fe2OG dioxygenase" evidence="5">
    <location>
        <begin position="50"/>
        <end position="150"/>
    </location>
</feature>
<dbReference type="InterPro" id="IPR044861">
    <property type="entry name" value="IPNS-like_FE2OG_OXY"/>
</dbReference>
<reference evidence="6 7" key="4">
    <citation type="journal article" date="2011" name="BMC Genomics">
        <title>RNA-Seq improves annotation of protein-coding genes in the cucumber genome.</title>
        <authorList>
            <person name="Li Z."/>
            <person name="Zhang Z."/>
            <person name="Yan P."/>
            <person name="Huang S."/>
            <person name="Fei Z."/>
            <person name="Lin K."/>
        </authorList>
    </citation>
    <scope>NUCLEOTIDE SEQUENCE [LARGE SCALE GENOMIC DNA]</scope>
    <source>
        <strain evidence="7">cv. 9930</strain>
    </source>
</reference>
<dbReference type="InterPro" id="IPR050295">
    <property type="entry name" value="Plant_2OG-oxidoreductases"/>
</dbReference>
<dbReference type="AlphaFoldDB" id="A0A0A0KZZ7"/>
<dbReference type="Pfam" id="PF03171">
    <property type="entry name" value="2OG-FeII_Oxy"/>
    <property type="match status" value="1"/>
</dbReference>
<dbReference type="GO" id="GO:0016491">
    <property type="term" value="F:oxidoreductase activity"/>
    <property type="evidence" value="ECO:0007669"/>
    <property type="project" value="UniProtKB-KW"/>
</dbReference>
<evidence type="ECO:0000256" key="2">
    <source>
        <dbReference type="ARBA" id="ARBA00022896"/>
    </source>
</evidence>
<evidence type="ECO:0000256" key="3">
    <source>
        <dbReference type="ARBA" id="ARBA00023004"/>
    </source>
</evidence>
<evidence type="ECO:0000313" key="7">
    <source>
        <dbReference type="Proteomes" id="UP000029981"/>
    </source>
</evidence>
<reference evidence="6 7" key="3">
    <citation type="journal article" date="2010" name="BMC Genomics">
        <title>Transcriptome sequencing and comparative analysis of cucumber flowers with different sex types.</title>
        <authorList>
            <person name="Guo S."/>
            <person name="Zheng Y."/>
            <person name="Joung J.G."/>
            <person name="Liu S."/>
            <person name="Zhang Z."/>
            <person name="Crasta O.R."/>
            <person name="Sobral B.W."/>
            <person name="Xu Y."/>
            <person name="Huang S."/>
            <person name="Fei Z."/>
        </authorList>
    </citation>
    <scope>NUCLEOTIDE SEQUENCE [LARGE SCALE GENOMIC DNA]</scope>
    <source>
        <strain evidence="7">cv. 9930</strain>
    </source>
</reference>